<dbReference type="GO" id="GO:0005840">
    <property type="term" value="C:ribosome"/>
    <property type="evidence" value="ECO:0007669"/>
    <property type="project" value="UniProtKB-KW"/>
</dbReference>
<comment type="similarity">
    <text evidence="5">Belongs to the Prp family.</text>
</comment>
<dbReference type="KEGG" id="rst:ATY39_08470"/>
<dbReference type="STRING" id="241244.ATY39_08470"/>
<gene>
    <name evidence="7" type="ORF">ATY39_08470</name>
</gene>
<name>A0A143HDC6_9BACL</name>
<evidence type="ECO:0000256" key="2">
    <source>
        <dbReference type="ARBA" id="ARBA00022670"/>
    </source>
</evidence>
<evidence type="ECO:0000256" key="5">
    <source>
        <dbReference type="ARBA" id="ARBA00044503"/>
    </source>
</evidence>
<keyword evidence="8" id="KW-1185">Reference proteome</keyword>
<dbReference type="SUPFAM" id="SSF118010">
    <property type="entry name" value="TM1457-like"/>
    <property type="match status" value="1"/>
</dbReference>
<organism evidence="7 8">
    <name type="scientific">Rummeliibacillus stabekisii</name>
    <dbReference type="NCBI Taxonomy" id="241244"/>
    <lineage>
        <taxon>Bacteria</taxon>
        <taxon>Bacillati</taxon>
        <taxon>Bacillota</taxon>
        <taxon>Bacilli</taxon>
        <taxon>Bacillales</taxon>
        <taxon>Caryophanaceae</taxon>
        <taxon>Rummeliibacillus</taxon>
    </lineage>
</organism>
<reference evidence="7 8" key="1">
    <citation type="journal article" date="2016" name="Genome Announc.">
        <title>Whole-Genome Sequence of Rummeliibacillus stabekisii Strain PP9 Isolated from Antarctic Soil.</title>
        <authorList>
            <person name="da Mota F.F."/>
            <person name="Vollu R.E."/>
            <person name="Jurelevicius D."/>
            <person name="Seldin L."/>
        </authorList>
    </citation>
    <scope>NUCLEOTIDE SEQUENCE [LARGE SCALE GENOMIC DNA]</scope>
    <source>
        <strain evidence="7 8">PP9</strain>
    </source>
</reference>
<evidence type="ECO:0000256" key="6">
    <source>
        <dbReference type="ARBA" id="ARBA00044538"/>
    </source>
</evidence>
<keyword evidence="2" id="KW-0645">Protease</keyword>
<dbReference type="InterPro" id="IPR007422">
    <property type="entry name" value="Peptidase_Prp"/>
</dbReference>
<dbReference type="Proteomes" id="UP000076021">
    <property type="component" value="Chromosome"/>
</dbReference>
<evidence type="ECO:0000313" key="8">
    <source>
        <dbReference type="Proteomes" id="UP000076021"/>
    </source>
</evidence>
<keyword evidence="7" id="KW-0687">Ribonucleoprotein</keyword>
<dbReference type="GO" id="GO:0006508">
    <property type="term" value="P:proteolysis"/>
    <property type="evidence" value="ECO:0007669"/>
    <property type="project" value="UniProtKB-KW"/>
</dbReference>
<dbReference type="Pfam" id="PF04327">
    <property type="entry name" value="Peptidase_Prp"/>
    <property type="match status" value="1"/>
</dbReference>
<dbReference type="OrthoDB" id="48998at2"/>
<keyword evidence="3" id="KW-0378">Hydrolase</keyword>
<evidence type="ECO:0000256" key="3">
    <source>
        <dbReference type="ARBA" id="ARBA00022801"/>
    </source>
</evidence>
<protein>
    <recommendedName>
        <fullName evidence="6">Ribosomal processing cysteine protease Prp</fullName>
    </recommendedName>
</protein>
<dbReference type="GO" id="GO:0008234">
    <property type="term" value="F:cysteine-type peptidase activity"/>
    <property type="evidence" value="ECO:0007669"/>
    <property type="project" value="UniProtKB-KW"/>
</dbReference>
<keyword evidence="4" id="KW-0788">Thiol protease</keyword>
<keyword evidence="1" id="KW-0690">Ribosome biogenesis</keyword>
<dbReference type="InterPro" id="IPR036764">
    <property type="entry name" value="Peptidase_Prp_sf"/>
</dbReference>
<dbReference type="GO" id="GO:0042254">
    <property type="term" value="P:ribosome biogenesis"/>
    <property type="evidence" value="ECO:0007669"/>
    <property type="project" value="UniProtKB-KW"/>
</dbReference>
<dbReference type="CDD" id="cd16332">
    <property type="entry name" value="Prp-like"/>
    <property type="match status" value="1"/>
</dbReference>
<proteinExistence type="inferred from homology"/>
<sequence>MITITVHSDENRKSYGFEVSGHAYSGDPGHDLVCAGVSAIAFGSVNAIGQILQLQPGIEQGENGGYLSCVIDQTTLDAELDAKLQIILQTMVTQFYTMVASYGDFIELKYKMI</sequence>
<keyword evidence="7" id="KW-0689">Ribosomal protein</keyword>
<dbReference type="RefSeq" id="WP_066788512.1">
    <property type="nucleotide sequence ID" value="NZ_BJVD01000003.1"/>
</dbReference>
<evidence type="ECO:0000313" key="7">
    <source>
        <dbReference type="EMBL" id="AMW99486.1"/>
    </source>
</evidence>
<accession>A0A143HDC6</accession>
<dbReference type="AlphaFoldDB" id="A0A143HDC6"/>
<dbReference type="Gene3D" id="3.30.70.1490">
    <property type="entry name" value="Cysteine protease Prp"/>
    <property type="match status" value="1"/>
</dbReference>
<evidence type="ECO:0000256" key="1">
    <source>
        <dbReference type="ARBA" id="ARBA00022517"/>
    </source>
</evidence>
<dbReference type="PANTHER" id="PTHR39178">
    <property type="entry name" value="HYPOTHETICAL RIBOSOME-ASSOCIATED PROTEIN"/>
    <property type="match status" value="1"/>
</dbReference>
<reference evidence="8" key="2">
    <citation type="submission" date="2016-03" db="EMBL/GenBank/DDBJ databases">
        <authorList>
            <person name="Ploux O."/>
        </authorList>
    </citation>
    <scope>NUCLEOTIDE SEQUENCE [LARGE SCALE GENOMIC DNA]</scope>
    <source>
        <strain evidence="8">PP9</strain>
    </source>
</reference>
<evidence type="ECO:0000256" key="4">
    <source>
        <dbReference type="ARBA" id="ARBA00022807"/>
    </source>
</evidence>
<dbReference type="PANTHER" id="PTHR39178:SF1">
    <property type="entry name" value="RIBOSOMAL-PROCESSING CYSTEINE PROTEASE PRP"/>
    <property type="match status" value="1"/>
</dbReference>
<dbReference type="EMBL" id="CP014806">
    <property type="protein sequence ID" value="AMW99486.1"/>
    <property type="molecule type" value="Genomic_DNA"/>
</dbReference>